<evidence type="ECO:0000313" key="3">
    <source>
        <dbReference type="WBParaSite" id="Hba_15870"/>
    </source>
</evidence>
<dbReference type="GO" id="GO:0005524">
    <property type="term" value="F:ATP binding"/>
    <property type="evidence" value="ECO:0007669"/>
    <property type="project" value="InterPro"/>
</dbReference>
<proteinExistence type="predicted"/>
<dbReference type="InterPro" id="IPR011009">
    <property type="entry name" value="Kinase-like_dom_sf"/>
</dbReference>
<dbReference type="PANTHER" id="PTHR11909">
    <property type="entry name" value="CASEIN KINASE-RELATED"/>
    <property type="match status" value="1"/>
</dbReference>
<dbReference type="Proteomes" id="UP000095283">
    <property type="component" value="Unplaced"/>
</dbReference>
<dbReference type="Gene3D" id="3.30.200.20">
    <property type="entry name" value="Phosphorylase Kinase, domain 1"/>
    <property type="match status" value="1"/>
</dbReference>
<dbReference type="AlphaFoldDB" id="A0A1I7XEH9"/>
<evidence type="ECO:0000313" key="2">
    <source>
        <dbReference type="Proteomes" id="UP000095283"/>
    </source>
</evidence>
<evidence type="ECO:0000259" key="1">
    <source>
        <dbReference type="PROSITE" id="PS50011"/>
    </source>
</evidence>
<dbReference type="InterPro" id="IPR050235">
    <property type="entry name" value="CK1_Ser-Thr_kinase"/>
</dbReference>
<organism evidence="2 3">
    <name type="scientific">Heterorhabditis bacteriophora</name>
    <name type="common">Entomopathogenic nematode worm</name>
    <dbReference type="NCBI Taxonomy" id="37862"/>
    <lineage>
        <taxon>Eukaryota</taxon>
        <taxon>Metazoa</taxon>
        <taxon>Ecdysozoa</taxon>
        <taxon>Nematoda</taxon>
        <taxon>Chromadorea</taxon>
        <taxon>Rhabditida</taxon>
        <taxon>Rhabditina</taxon>
        <taxon>Rhabditomorpha</taxon>
        <taxon>Strongyloidea</taxon>
        <taxon>Heterorhabditidae</taxon>
        <taxon>Heterorhabditis</taxon>
    </lineage>
</organism>
<dbReference type="GO" id="GO:0004672">
    <property type="term" value="F:protein kinase activity"/>
    <property type="evidence" value="ECO:0007669"/>
    <property type="project" value="InterPro"/>
</dbReference>
<name>A0A1I7XEH9_HETBA</name>
<sequence length="309" mass="35527">MGSNCTDDPQMPQVGMVIEHRVGRFKVLRKLASGPFSDVFILSEADNRKKYAMKCEKQDSNQRPVLKLDVLVLMAVNGSMGFPTFIAAGRTDYYKYCVMQLVGPDLGKLRRSLPDKSYDIRPLDSLFQLLSVLEVLHDAGWLCSTRLLLSLIKIKVNPYYLLPDYEILPNKQTPAIFLLDFPLYTFKTFNLLHGLFFLFLIKHLQLFRLLHRDVKAPNFAIGLGEENTTIYMLDFGFAKKYKDAKGDIIPPRTSAALLGTFQYTSLASHAHKDQCRRDDLESWFYMAAELLNGNPFWLVFNRKAKFNFR</sequence>
<dbReference type="PROSITE" id="PS50011">
    <property type="entry name" value="PROTEIN_KINASE_DOM"/>
    <property type="match status" value="1"/>
</dbReference>
<protein>
    <submittedName>
        <fullName evidence="3">Protein kinase domain-containing protein</fullName>
    </submittedName>
</protein>
<dbReference type="WBParaSite" id="Hba_15870">
    <property type="protein sequence ID" value="Hba_15870"/>
    <property type="gene ID" value="Hba_15870"/>
</dbReference>
<dbReference type="InterPro" id="IPR000719">
    <property type="entry name" value="Prot_kinase_dom"/>
</dbReference>
<dbReference type="SUPFAM" id="SSF56112">
    <property type="entry name" value="Protein kinase-like (PK-like)"/>
    <property type="match status" value="1"/>
</dbReference>
<dbReference type="Gene3D" id="1.10.510.10">
    <property type="entry name" value="Transferase(Phosphotransferase) domain 1"/>
    <property type="match status" value="1"/>
</dbReference>
<feature type="domain" description="Protein kinase" evidence="1">
    <location>
        <begin position="25"/>
        <end position="309"/>
    </location>
</feature>
<reference evidence="3" key="1">
    <citation type="submission" date="2016-11" db="UniProtKB">
        <authorList>
            <consortium name="WormBaseParasite"/>
        </authorList>
    </citation>
    <scope>IDENTIFICATION</scope>
</reference>
<keyword evidence="2" id="KW-1185">Reference proteome</keyword>
<accession>A0A1I7XEH9</accession>